<gene>
    <name evidence="2" type="ORF">GCM10008967_11510</name>
</gene>
<evidence type="ECO:0000313" key="2">
    <source>
        <dbReference type="EMBL" id="GAA0322709.1"/>
    </source>
</evidence>
<dbReference type="RefSeq" id="WP_343797161.1">
    <property type="nucleotide sequence ID" value="NZ_BAAADJ010000011.1"/>
</dbReference>
<accession>A0ABP3FPE5</accession>
<organism evidence="2 3">
    <name type="scientific">Bacillus carboniphilus</name>
    <dbReference type="NCBI Taxonomy" id="86663"/>
    <lineage>
        <taxon>Bacteria</taxon>
        <taxon>Bacillati</taxon>
        <taxon>Bacillota</taxon>
        <taxon>Bacilli</taxon>
        <taxon>Bacillales</taxon>
        <taxon>Bacillaceae</taxon>
        <taxon>Bacillus</taxon>
    </lineage>
</organism>
<keyword evidence="3" id="KW-1185">Reference proteome</keyword>
<dbReference type="Proteomes" id="UP001500782">
    <property type="component" value="Unassembled WGS sequence"/>
</dbReference>
<reference evidence="3" key="1">
    <citation type="journal article" date="2019" name="Int. J. Syst. Evol. Microbiol.">
        <title>The Global Catalogue of Microorganisms (GCM) 10K type strain sequencing project: providing services to taxonomists for standard genome sequencing and annotation.</title>
        <authorList>
            <consortium name="The Broad Institute Genomics Platform"/>
            <consortium name="The Broad Institute Genome Sequencing Center for Infectious Disease"/>
            <person name="Wu L."/>
            <person name="Ma J."/>
        </authorList>
    </citation>
    <scope>NUCLEOTIDE SEQUENCE [LARGE SCALE GENOMIC DNA]</scope>
    <source>
        <strain evidence="3">JCM 9731</strain>
    </source>
</reference>
<evidence type="ECO:0000259" key="1">
    <source>
        <dbReference type="Pfam" id="PF18623"/>
    </source>
</evidence>
<feature type="domain" description="TnsE C-terminal" evidence="1">
    <location>
        <begin position="374"/>
        <end position="494"/>
    </location>
</feature>
<evidence type="ECO:0000313" key="3">
    <source>
        <dbReference type="Proteomes" id="UP001500782"/>
    </source>
</evidence>
<dbReference type="Pfam" id="PF18623">
    <property type="entry name" value="TnsE_C"/>
    <property type="match status" value="1"/>
</dbReference>
<name>A0ABP3FPE5_9BACI</name>
<protein>
    <recommendedName>
        <fullName evidence="1">TnsE C-terminal domain-containing protein</fullName>
    </recommendedName>
</protein>
<proteinExistence type="predicted"/>
<sequence length="509" mass="59365">MSNQLVKLDNWPFKNGEKAQLTWISSPFTQDKKIMFYAYFRFKGKIEKLLADWGTLPALAIQHYYLNGDISKSIPPVGTDEVEITIYPSDVSYFEKEWIIYGTNDKDMSRSFTVSYKNKKYTLPLIEVVRSILATNRFLLYRLFETNSFPQYFIEQHEAKRIHLDFSSLYHRKYTQDNYLYQLVWLLSNQDLRRVFESVAYTFVNTGILKFSWLFAQSLTIKAIVKPSSSGGTILRITNVKNKQIPYSEITFTHPEIVQTEKSGEAKKYTLHSKVNNSGQQSELTLDEEVEGTTDNFDLIEMDNQLHEYLKLPKVTKIRKSSNKQRDFEDENTKKHFVDDQGKRAMSDVGGSKVAKGLENKSLYDIQVQGELGEFIKVLKVLENYSEVQSINVIQGSLKEFSDTKRFVYLSNGITERKYVIAEIVLFSNLEISVIEVEREDRALSTLICFFSNQPNKGHYFQQILNGLIVRHGTWDKEQLDSYSIKFLTLRHGKRDVEHRARRIIRDIY</sequence>
<dbReference type="EMBL" id="BAAADJ010000011">
    <property type="protein sequence ID" value="GAA0322709.1"/>
    <property type="molecule type" value="Genomic_DNA"/>
</dbReference>
<dbReference type="InterPro" id="IPR041419">
    <property type="entry name" value="TnsE_C"/>
</dbReference>
<comment type="caution">
    <text evidence="2">The sequence shown here is derived from an EMBL/GenBank/DDBJ whole genome shotgun (WGS) entry which is preliminary data.</text>
</comment>